<keyword evidence="2 3" id="KW-0040">ANK repeat</keyword>
<dbReference type="Proteomes" id="UP000479190">
    <property type="component" value="Unassembled WGS sequence"/>
</dbReference>
<proteinExistence type="predicted"/>
<dbReference type="OrthoDB" id="7770266at2759"/>
<evidence type="ECO:0000313" key="5">
    <source>
        <dbReference type="EMBL" id="CAB0040458.1"/>
    </source>
</evidence>
<sequence>MRLKNLLYYCDLRPRAYHQNDSVFSTRTRGTLVNVQTSYIEAKIKYGDVVAQLELCLNAIAANPSTLAKFSSADPEVAASDHATLEIANSLFDEEEECARVLAEFDATLKEYFDSDDDTFERSVDSISLQEITPTMALLAKLNSEDLEDAASDQPGRKSTKPWRRLLRWLLKNIRKNNVSLNYWKNITSKKGDLHVRGQVRARVKRCRSYRAIRPLYTHTRAESPRKSTGKREEREREKGLSTRTRGTLATMQTPYIEAKIKYGDVVAQLELCLNAIAANPSTLAKFSSADPEVAASDHATLEIANSLFDEEEECARVLAEFDATLKEYFDSDDDTFERSVDSISLQEITPTSALLAKLNSEDLEDAASDQPGRKSTKPWRRLLRWLLKNIRKKNVLLNYWKNITSKKGDLHSKLPIQFLLYLCPAELYMYSETFQFFTLQKPNELFINKFEVLIKFHIKYQNKREPLVKTPPEYLYEKFQVSSDEDEEFRSSDLLDACRAGDEDLARKCLNRGLHPDCFAQKTADSPLHLALHYQHKMIVKLLLRHDANPNWGNVEGSTPLHVIAKLKNQNNAHKKLIDIFFEICDDRKLKLDINAQDKMGKTPLYVALGHGCIEFIEILLERGADPNLANKGNFSPLHVLVSGFPKNKTLFEQFLKICDKKSRKLQVDAQNSLGNTPLHIAVSRNLRGLIKCLLTRGANPNLPNNEGSTALHIICRRYKADFVYEGLMAFFFQMCDTVGINLQVDVQDNMGRTPLHWAVTNLLPFDVHTLLVRGADLKNFVFPSESEFHEGLESLRTTVVPPRLKVILASSMISIVQQFEKRKFTLSQENVQTIVVFFAIYGLFQRSTERVARLCDDEEFFRSADTLMIKENLSLYDLICLEPNEAADDVTCTDYLYFAGRNKLSELPNSEAQEICALHLCEKISREFGRRFAWSRMWTLIQNSLANTVASMPTGD</sequence>
<dbReference type="InterPro" id="IPR036770">
    <property type="entry name" value="Ankyrin_rpt-contain_sf"/>
</dbReference>
<organism evidence="5 6">
    <name type="scientific">Trichogramma brassicae</name>
    <dbReference type="NCBI Taxonomy" id="86971"/>
    <lineage>
        <taxon>Eukaryota</taxon>
        <taxon>Metazoa</taxon>
        <taxon>Ecdysozoa</taxon>
        <taxon>Arthropoda</taxon>
        <taxon>Hexapoda</taxon>
        <taxon>Insecta</taxon>
        <taxon>Pterygota</taxon>
        <taxon>Neoptera</taxon>
        <taxon>Endopterygota</taxon>
        <taxon>Hymenoptera</taxon>
        <taxon>Apocrita</taxon>
        <taxon>Proctotrupomorpha</taxon>
        <taxon>Chalcidoidea</taxon>
        <taxon>Trichogrammatidae</taxon>
        <taxon>Trichogramma</taxon>
    </lineage>
</organism>
<evidence type="ECO:0000256" key="3">
    <source>
        <dbReference type="PROSITE-ProRule" id="PRU00023"/>
    </source>
</evidence>
<feature type="repeat" description="ANK" evidence="3">
    <location>
        <begin position="601"/>
        <end position="633"/>
    </location>
</feature>
<dbReference type="SMART" id="SM00248">
    <property type="entry name" value="ANK"/>
    <property type="match status" value="8"/>
</dbReference>
<feature type="compositionally biased region" description="Basic and acidic residues" evidence="4">
    <location>
        <begin position="220"/>
        <end position="241"/>
    </location>
</feature>
<keyword evidence="6" id="KW-1185">Reference proteome</keyword>
<feature type="region of interest" description="Disordered" evidence="4">
    <location>
        <begin position="218"/>
        <end position="244"/>
    </location>
</feature>
<dbReference type="EMBL" id="CADCXV010001026">
    <property type="protein sequence ID" value="CAB0040458.1"/>
    <property type="molecule type" value="Genomic_DNA"/>
</dbReference>
<accession>A0A6H5ITW6</accession>
<evidence type="ECO:0000256" key="4">
    <source>
        <dbReference type="SAM" id="MobiDB-lite"/>
    </source>
</evidence>
<keyword evidence="1" id="KW-0677">Repeat</keyword>
<dbReference type="Gene3D" id="1.25.40.20">
    <property type="entry name" value="Ankyrin repeat-containing domain"/>
    <property type="match status" value="3"/>
</dbReference>
<gene>
    <name evidence="5" type="ORF">TBRA_LOCUS12164</name>
</gene>
<evidence type="ECO:0000256" key="2">
    <source>
        <dbReference type="ARBA" id="ARBA00023043"/>
    </source>
</evidence>
<protein>
    <submittedName>
        <fullName evidence="5">Uncharacterized protein</fullName>
    </submittedName>
</protein>
<evidence type="ECO:0000256" key="1">
    <source>
        <dbReference type="ARBA" id="ARBA00022737"/>
    </source>
</evidence>
<evidence type="ECO:0000313" key="6">
    <source>
        <dbReference type="Proteomes" id="UP000479190"/>
    </source>
</evidence>
<dbReference type="PROSITE" id="PS50297">
    <property type="entry name" value="ANK_REP_REGION"/>
    <property type="match status" value="3"/>
</dbReference>
<dbReference type="InterPro" id="IPR002110">
    <property type="entry name" value="Ankyrin_rpt"/>
</dbReference>
<reference evidence="5 6" key="1">
    <citation type="submission" date="2020-02" db="EMBL/GenBank/DDBJ databases">
        <authorList>
            <person name="Ferguson B K."/>
        </authorList>
    </citation>
    <scope>NUCLEOTIDE SEQUENCE [LARGE SCALE GENOMIC DNA]</scope>
</reference>
<dbReference type="AlphaFoldDB" id="A0A6H5ITW6"/>
<feature type="repeat" description="ANK" evidence="3">
    <location>
        <begin position="524"/>
        <end position="556"/>
    </location>
</feature>
<dbReference type="PANTHER" id="PTHR24198:SF165">
    <property type="entry name" value="ANKYRIN REPEAT-CONTAINING PROTEIN-RELATED"/>
    <property type="match status" value="1"/>
</dbReference>
<dbReference type="SUPFAM" id="SSF48403">
    <property type="entry name" value="Ankyrin repeat"/>
    <property type="match status" value="1"/>
</dbReference>
<dbReference type="PROSITE" id="PS50088">
    <property type="entry name" value="ANK_REPEAT"/>
    <property type="match status" value="3"/>
</dbReference>
<dbReference type="PANTHER" id="PTHR24198">
    <property type="entry name" value="ANKYRIN REPEAT AND PROTEIN KINASE DOMAIN-CONTAINING PROTEIN"/>
    <property type="match status" value="1"/>
</dbReference>
<name>A0A6H5ITW6_9HYME</name>
<dbReference type="Pfam" id="PF12796">
    <property type="entry name" value="Ank_2"/>
    <property type="match status" value="2"/>
</dbReference>
<feature type="repeat" description="ANK" evidence="3">
    <location>
        <begin position="675"/>
        <end position="707"/>
    </location>
</feature>